<evidence type="ECO:0000313" key="3">
    <source>
        <dbReference type="Proteomes" id="UP000094936"/>
    </source>
</evidence>
<name>A0A1C3ELK9_9GAMM</name>
<organism evidence="2 3">
    <name type="scientific">Veronia pacifica</name>
    <dbReference type="NCBI Taxonomy" id="1080227"/>
    <lineage>
        <taxon>Bacteria</taxon>
        <taxon>Pseudomonadati</taxon>
        <taxon>Pseudomonadota</taxon>
        <taxon>Gammaproteobacteria</taxon>
        <taxon>Vibrionales</taxon>
        <taxon>Vibrionaceae</taxon>
        <taxon>Veronia</taxon>
    </lineage>
</organism>
<evidence type="ECO:0000259" key="1">
    <source>
        <dbReference type="PROSITE" id="PS50801"/>
    </source>
</evidence>
<keyword evidence="3" id="KW-1185">Reference proteome</keyword>
<dbReference type="RefSeq" id="WP_068900810.1">
    <property type="nucleotide sequence ID" value="NZ_JBHUIF010000019.1"/>
</dbReference>
<sequence>MSTSLQWEMTSAGEYCLTGELDRNSVPDFWRRRIEWLPKDNDVKLNLSGLKRVDSAGMAMLLHLQNSLNNNSQQLTLLELPEQLKVLLTLSNVDNLLTGKSAA</sequence>
<protein>
    <submittedName>
        <fullName evidence="2">Anti-sigma B factor antagonist</fullName>
    </submittedName>
</protein>
<dbReference type="Pfam" id="PF13466">
    <property type="entry name" value="STAS_2"/>
    <property type="match status" value="1"/>
</dbReference>
<accession>A0A1C3ELK9</accession>
<dbReference type="InterPro" id="IPR036513">
    <property type="entry name" value="STAS_dom_sf"/>
</dbReference>
<dbReference type="InterPro" id="IPR058548">
    <property type="entry name" value="MlaB-like_STAS"/>
</dbReference>
<dbReference type="STRING" id="1080227.A8L45_07490"/>
<reference evidence="2 3" key="1">
    <citation type="submission" date="2016-05" db="EMBL/GenBank/DDBJ databases">
        <title>Genomic Taxonomy of the Vibrionaceae.</title>
        <authorList>
            <person name="Gomez-Gil B."/>
            <person name="Enciso-Ibarra J."/>
        </authorList>
    </citation>
    <scope>NUCLEOTIDE SEQUENCE [LARGE SCALE GENOMIC DNA]</scope>
    <source>
        <strain evidence="2 3">CAIM 1920</strain>
    </source>
</reference>
<dbReference type="PROSITE" id="PS50801">
    <property type="entry name" value="STAS"/>
    <property type="match status" value="1"/>
</dbReference>
<dbReference type="Proteomes" id="UP000094936">
    <property type="component" value="Unassembled WGS sequence"/>
</dbReference>
<dbReference type="AlphaFoldDB" id="A0A1C3ELK9"/>
<dbReference type="Gene3D" id="3.30.750.24">
    <property type="entry name" value="STAS domain"/>
    <property type="match status" value="1"/>
</dbReference>
<dbReference type="PANTHER" id="PTHR35849">
    <property type="entry name" value="BLR2341 PROTEIN"/>
    <property type="match status" value="1"/>
</dbReference>
<evidence type="ECO:0000313" key="2">
    <source>
        <dbReference type="EMBL" id="ODA34114.1"/>
    </source>
</evidence>
<dbReference type="InterPro" id="IPR052746">
    <property type="entry name" value="MlaB_ABC_Transporter"/>
</dbReference>
<comment type="caution">
    <text evidence="2">The sequence shown here is derived from an EMBL/GenBank/DDBJ whole genome shotgun (WGS) entry which is preliminary data.</text>
</comment>
<feature type="domain" description="STAS" evidence="1">
    <location>
        <begin position="17"/>
        <end position="103"/>
    </location>
</feature>
<dbReference type="EMBL" id="LYBM01000010">
    <property type="protein sequence ID" value="ODA34114.1"/>
    <property type="molecule type" value="Genomic_DNA"/>
</dbReference>
<dbReference type="CDD" id="cd07043">
    <property type="entry name" value="STAS_anti-anti-sigma_factors"/>
    <property type="match status" value="1"/>
</dbReference>
<dbReference type="InterPro" id="IPR002645">
    <property type="entry name" value="STAS_dom"/>
</dbReference>
<gene>
    <name evidence="2" type="ORF">A8L45_07490</name>
</gene>
<dbReference type="PANTHER" id="PTHR35849:SF1">
    <property type="entry name" value="INTERMEMBRANE PHOSPHOLIPID TRANSPORT SYSTEM BINDING PROTEIN MLAB"/>
    <property type="match status" value="1"/>
</dbReference>
<proteinExistence type="predicted"/>
<dbReference type="SUPFAM" id="SSF52091">
    <property type="entry name" value="SpoIIaa-like"/>
    <property type="match status" value="1"/>
</dbReference>